<reference evidence="1 2" key="1">
    <citation type="submission" date="2024-07" db="EMBL/GenBank/DDBJ databases">
        <authorList>
            <person name="Akdeniz Z."/>
        </authorList>
    </citation>
    <scope>NUCLEOTIDE SEQUENCE [LARGE SCALE GENOMIC DNA]</scope>
</reference>
<evidence type="ECO:0000313" key="1">
    <source>
        <dbReference type="EMBL" id="CAL6027680.1"/>
    </source>
</evidence>
<proteinExistence type="predicted"/>
<protein>
    <submittedName>
        <fullName evidence="1">Hypothetical_protein</fullName>
    </submittedName>
</protein>
<dbReference type="EMBL" id="CAXDID020000105">
    <property type="protein sequence ID" value="CAL6027680.1"/>
    <property type="molecule type" value="Genomic_DNA"/>
</dbReference>
<gene>
    <name evidence="1" type="ORF">HINF_LOCUS31442</name>
</gene>
<accession>A0ABP1J005</accession>
<dbReference type="Gene3D" id="3.90.79.10">
    <property type="entry name" value="Nucleoside Triphosphate Pyrophosphohydrolase"/>
    <property type="match status" value="1"/>
</dbReference>
<keyword evidence="2" id="KW-1185">Reference proteome</keyword>
<name>A0ABP1J005_9EUKA</name>
<evidence type="ECO:0000313" key="2">
    <source>
        <dbReference type="Proteomes" id="UP001642409"/>
    </source>
</evidence>
<comment type="caution">
    <text evidence="1">The sequence shown here is derived from an EMBL/GenBank/DDBJ whole genome shotgun (WGS) entry which is preliminary data.</text>
</comment>
<sequence>MESGANSLLTNPKLIADLKTTLENPKYHHISKNINVFSVNPKDLIQARIVIGGLRQIFWALRDIHKYNFTESDVQLIFQLILNIKQLPEEKQMLESLEKQYDLPYVKVGAMILTHNITNYVVVQGQDHFNINKNKNETGFYSLPKGSVDFNDIENLEQKRILYKNKTYQEQIQLLCDDEAKFKAIIRVVKQETSLDLSQETIMNLLCFKYIKNKKFPGKPRGEDQVTLFFFNYQIKENDTFKAQSDYDIQKVKLYNFNTNFNTQTFGKLSVWCLQLQNIRDIVEQIIQIEKQYHSRMQNTIQTNPQYYNQQYQQQTNDQQILYYQHQMQHQMQMYQMQIQQQQQQYLQQYQYQQQYYQNQQQQYQNQYINQQYQLNQQNHINQIQQPRK</sequence>
<organism evidence="1 2">
    <name type="scientific">Hexamita inflata</name>
    <dbReference type="NCBI Taxonomy" id="28002"/>
    <lineage>
        <taxon>Eukaryota</taxon>
        <taxon>Metamonada</taxon>
        <taxon>Diplomonadida</taxon>
        <taxon>Hexamitidae</taxon>
        <taxon>Hexamitinae</taxon>
        <taxon>Hexamita</taxon>
    </lineage>
</organism>
<dbReference type="Proteomes" id="UP001642409">
    <property type="component" value="Unassembled WGS sequence"/>
</dbReference>